<keyword evidence="1" id="KW-1133">Transmembrane helix</keyword>
<gene>
    <name evidence="2" type="ORF">CfE428DRAFT_6316</name>
</gene>
<name>B4DBM5_9BACT</name>
<feature type="transmembrane region" description="Helical" evidence="1">
    <location>
        <begin position="313"/>
        <end position="337"/>
    </location>
</feature>
<evidence type="ECO:0000313" key="2">
    <source>
        <dbReference type="EMBL" id="EDY16127.1"/>
    </source>
</evidence>
<accession>B4DBM5</accession>
<evidence type="ECO:0000256" key="1">
    <source>
        <dbReference type="SAM" id="Phobius"/>
    </source>
</evidence>
<feature type="transmembrane region" description="Helical" evidence="1">
    <location>
        <begin position="87"/>
        <end position="104"/>
    </location>
</feature>
<feature type="transmembrane region" description="Helical" evidence="1">
    <location>
        <begin position="398"/>
        <end position="414"/>
    </location>
</feature>
<feature type="transmembrane region" description="Helical" evidence="1">
    <location>
        <begin position="12"/>
        <end position="32"/>
    </location>
</feature>
<feature type="transmembrane region" description="Helical" evidence="1">
    <location>
        <begin position="275"/>
        <end position="293"/>
    </location>
</feature>
<evidence type="ECO:0000313" key="3">
    <source>
        <dbReference type="Proteomes" id="UP000005824"/>
    </source>
</evidence>
<comment type="caution">
    <text evidence="2">The sequence shown here is derived from an EMBL/GenBank/DDBJ whole genome shotgun (WGS) entry which is preliminary data.</text>
</comment>
<dbReference type="Proteomes" id="UP000005824">
    <property type="component" value="Unassembled WGS sequence"/>
</dbReference>
<organism evidence="2 3">
    <name type="scientific">Chthoniobacter flavus Ellin428</name>
    <dbReference type="NCBI Taxonomy" id="497964"/>
    <lineage>
        <taxon>Bacteria</taxon>
        <taxon>Pseudomonadati</taxon>
        <taxon>Verrucomicrobiota</taxon>
        <taxon>Spartobacteria</taxon>
        <taxon>Chthoniobacterales</taxon>
        <taxon>Chthoniobacteraceae</taxon>
        <taxon>Chthoniobacter</taxon>
    </lineage>
</organism>
<keyword evidence="1" id="KW-0812">Transmembrane</keyword>
<keyword evidence="1" id="KW-0472">Membrane</keyword>
<dbReference type="InParanoid" id="B4DBM5"/>
<feature type="transmembrane region" description="Helical" evidence="1">
    <location>
        <begin position="349"/>
        <end position="364"/>
    </location>
</feature>
<sequence>MTLICPRTRRLWAFIAFCALLVVIAVVTHAYVRPLNSDEAEYYAPAIQFVSHSWPQLPLKAYPFPGPPLALWVQAAVAVVFKGWGTVRLLSSLGAVGLAAYLFWRAEDKARWPVLGTLAILTFPFFLWNSFTIKQHAFTVSCLLIGLERWCRAEDAPANRFSGASSAFLTAGVLSNQFCAPLCAALSLDGLWRWRTLSPAERRAIAFCSIPLVFLGLLMLYWGGKQPPAYVDPLPASIVMDWQHRSAQFVLGAVSIGRMGWACPHLNIACMGRPSCWALIPSAALVWLSQIYSPVGSFWTIGQGPISNVLFTALHRVPALLALVAGVLVALAIAFWISPNLKGSWAARSRIWMALYLAVTTIAVPYLFESYYLLLILPLIFVLLRYSETLTAHPRRTSIYLGAVILLGVAYSIFKLRQPI</sequence>
<feature type="transmembrane region" description="Helical" evidence="1">
    <location>
        <begin position="61"/>
        <end position="80"/>
    </location>
</feature>
<feature type="transmembrane region" description="Helical" evidence="1">
    <location>
        <begin position="204"/>
        <end position="222"/>
    </location>
</feature>
<feature type="transmembrane region" description="Helical" evidence="1">
    <location>
        <begin position="110"/>
        <end position="128"/>
    </location>
</feature>
<dbReference type="EMBL" id="ABVL01000039">
    <property type="protein sequence ID" value="EDY16127.1"/>
    <property type="molecule type" value="Genomic_DNA"/>
</dbReference>
<dbReference type="AlphaFoldDB" id="B4DBM5"/>
<protein>
    <submittedName>
        <fullName evidence="2">Uncharacterized protein</fullName>
    </submittedName>
</protein>
<proteinExistence type="predicted"/>
<keyword evidence="3" id="KW-1185">Reference proteome</keyword>
<reference evidence="2 3" key="1">
    <citation type="journal article" date="2011" name="J. Bacteriol.">
        <title>Genome sequence of Chthoniobacter flavus Ellin428, an aerobic heterotrophic soil bacterium.</title>
        <authorList>
            <person name="Kant R."/>
            <person name="van Passel M.W."/>
            <person name="Palva A."/>
            <person name="Lucas S."/>
            <person name="Lapidus A."/>
            <person name="Glavina Del Rio T."/>
            <person name="Dalin E."/>
            <person name="Tice H."/>
            <person name="Bruce D."/>
            <person name="Goodwin L."/>
            <person name="Pitluck S."/>
            <person name="Larimer F.W."/>
            <person name="Land M.L."/>
            <person name="Hauser L."/>
            <person name="Sangwan P."/>
            <person name="de Vos W.M."/>
            <person name="Janssen P.H."/>
            <person name="Smidt H."/>
        </authorList>
    </citation>
    <scope>NUCLEOTIDE SEQUENCE [LARGE SCALE GENOMIC DNA]</scope>
    <source>
        <strain evidence="2 3">Ellin428</strain>
    </source>
</reference>